<comment type="caution">
    <text evidence="1">The sequence shown here is derived from an EMBL/GenBank/DDBJ whole genome shotgun (WGS) entry which is preliminary data.</text>
</comment>
<evidence type="ECO:0000313" key="2">
    <source>
        <dbReference type="Proteomes" id="UP001165063"/>
    </source>
</evidence>
<dbReference type="PANTHER" id="PTHR28037:SF2">
    <property type="entry name" value="ACR018CP"/>
    <property type="match status" value="1"/>
</dbReference>
<sequence length="262" mass="29036">MVVDEDTATTRRSYFVKFVNINSVKLDNLLTIARSHNVKLTSLLTVINLLAISPITKEHTIDAGIPVNIRSVIDHESAQSHCNSFSDKFGLYLGMIYIDLNSLQKLTDAKENDEDSQLELDWELVKFIQNILTKEASLSQKIFGLLNAVNVEQLIKSMLQGTRQHTFLISNLGTLSLEESSGVQKSNDSPQNEPGHKNAEILDMKFSQPLGQGGYIFACNLIGTSKGGVNLSLVCAKSLGDDVFETYVNGFEHWVDRVLESS</sequence>
<protein>
    <submittedName>
        <fullName evidence="1">Unnamed protein product</fullName>
    </submittedName>
</protein>
<organism evidence="1 2">
    <name type="scientific">Ambrosiozyma monospora</name>
    <name type="common">Yeast</name>
    <name type="synonym">Endomycopsis monosporus</name>
    <dbReference type="NCBI Taxonomy" id="43982"/>
    <lineage>
        <taxon>Eukaryota</taxon>
        <taxon>Fungi</taxon>
        <taxon>Dikarya</taxon>
        <taxon>Ascomycota</taxon>
        <taxon>Saccharomycotina</taxon>
        <taxon>Pichiomycetes</taxon>
        <taxon>Pichiales</taxon>
        <taxon>Pichiaceae</taxon>
        <taxon>Ambrosiozyma</taxon>
    </lineage>
</organism>
<dbReference type="EMBL" id="BSXU01003067">
    <property type="protein sequence ID" value="GMG39642.1"/>
    <property type="molecule type" value="Genomic_DNA"/>
</dbReference>
<dbReference type="AlphaFoldDB" id="A0A9W6Z2D4"/>
<keyword evidence="2" id="KW-1185">Reference proteome</keyword>
<proteinExistence type="predicted"/>
<evidence type="ECO:0000313" key="1">
    <source>
        <dbReference type="EMBL" id="GMG39642.1"/>
    </source>
</evidence>
<gene>
    <name evidence="1" type="ORF">Amon01_000550500</name>
</gene>
<dbReference type="InterPro" id="IPR052058">
    <property type="entry name" value="Alcohol_O-acetyltransferase"/>
</dbReference>
<dbReference type="GO" id="GO:0008080">
    <property type="term" value="F:N-acetyltransferase activity"/>
    <property type="evidence" value="ECO:0007669"/>
    <property type="project" value="TreeGrafter"/>
</dbReference>
<dbReference type="InterPro" id="IPR010828">
    <property type="entry name" value="Atf2/Sli1-like"/>
</dbReference>
<dbReference type="Pfam" id="PF07247">
    <property type="entry name" value="AATase"/>
    <property type="match status" value="1"/>
</dbReference>
<reference evidence="1" key="1">
    <citation type="submission" date="2023-04" db="EMBL/GenBank/DDBJ databases">
        <title>Ambrosiozyma monospora NBRC 1965.</title>
        <authorList>
            <person name="Ichikawa N."/>
            <person name="Sato H."/>
            <person name="Tonouchi N."/>
        </authorList>
    </citation>
    <scope>NUCLEOTIDE SEQUENCE</scope>
    <source>
        <strain evidence="1">NBRC 1965</strain>
    </source>
</reference>
<dbReference type="Proteomes" id="UP001165063">
    <property type="component" value="Unassembled WGS sequence"/>
</dbReference>
<dbReference type="PANTHER" id="PTHR28037">
    <property type="entry name" value="ALCOHOL O-ACETYLTRANSFERASE 1-RELATED"/>
    <property type="match status" value="1"/>
</dbReference>
<dbReference type="OrthoDB" id="2150604at2759"/>
<name>A0A9W6Z2D4_AMBMO</name>
<accession>A0A9W6Z2D4</accession>